<gene>
    <name evidence="2" type="ORF">EYC82_09840</name>
</gene>
<keyword evidence="3" id="KW-1185">Reference proteome</keyword>
<dbReference type="SUPFAM" id="SSF50475">
    <property type="entry name" value="FMN-binding split barrel"/>
    <property type="match status" value="1"/>
</dbReference>
<comment type="caution">
    <text evidence="2">The sequence shown here is derived from an EMBL/GenBank/DDBJ whole genome shotgun (WGS) entry which is preliminary data.</text>
</comment>
<name>A0ABT3T843_9GAMM</name>
<dbReference type="Gene3D" id="2.30.110.10">
    <property type="entry name" value="Electron Transport, Fmn-binding Protein, Chain A"/>
    <property type="match status" value="1"/>
</dbReference>
<evidence type="ECO:0000259" key="1">
    <source>
        <dbReference type="Pfam" id="PF01243"/>
    </source>
</evidence>
<protein>
    <submittedName>
        <fullName evidence="2">Pyridoxamine 5'-phosphate oxidase family protein</fullName>
    </submittedName>
</protein>
<organism evidence="2 3">
    <name type="scientific">Candidatus Marimicrobium litorale</name>
    <dbReference type="NCBI Taxonomy" id="2518991"/>
    <lineage>
        <taxon>Bacteria</taxon>
        <taxon>Pseudomonadati</taxon>
        <taxon>Pseudomonadota</taxon>
        <taxon>Gammaproteobacteria</taxon>
        <taxon>Cellvibrionales</taxon>
        <taxon>Halieaceae</taxon>
        <taxon>Marimicrobium</taxon>
    </lineage>
</organism>
<reference evidence="2" key="1">
    <citation type="submission" date="2019-02" db="EMBL/GenBank/DDBJ databases">
        <authorList>
            <person name="Li S.-H."/>
        </authorList>
    </citation>
    <scope>NUCLEOTIDE SEQUENCE</scope>
    <source>
        <strain evidence="2">IMCC11814</strain>
    </source>
</reference>
<dbReference type="Pfam" id="PF01243">
    <property type="entry name" value="PNPOx_N"/>
    <property type="match status" value="1"/>
</dbReference>
<dbReference type="RefSeq" id="WP_279249364.1">
    <property type="nucleotide sequence ID" value="NZ_SHNO01000001.1"/>
</dbReference>
<evidence type="ECO:0000313" key="2">
    <source>
        <dbReference type="EMBL" id="MCX2977654.1"/>
    </source>
</evidence>
<evidence type="ECO:0000313" key="3">
    <source>
        <dbReference type="Proteomes" id="UP001143304"/>
    </source>
</evidence>
<feature type="domain" description="Pyridoxamine 5'-phosphate oxidase N-terminal" evidence="1">
    <location>
        <begin position="10"/>
        <end position="129"/>
    </location>
</feature>
<dbReference type="EMBL" id="SHNO01000001">
    <property type="protein sequence ID" value="MCX2977654.1"/>
    <property type="molecule type" value="Genomic_DNA"/>
</dbReference>
<dbReference type="PANTHER" id="PTHR39336:SF1">
    <property type="entry name" value="PYRIDOXAMINE PHOSPHATE OXIDASE FAMILY PROTEIN (AFU_ORTHOLOGUE AFUA_6G11440)"/>
    <property type="match status" value="1"/>
</dbReference>
<dbReference type="InterPro" id="IPR011576">
    <property type="entry name" value="Pyridox_Oxase_N"/>
</dbReference>
<proteinExistence type="predicted"/>
<sequence length="188" mass="20782">MAEKFDALNGKHRAFIEAQHIYFVGTAGASGHVNVSPKGMDSLRILDDTRVAWLNLTGSGNESAAHVLENGRMTVMFCSFDKQPLILRLYGQAIVVHPRHEQWSALLSRFPDSPGARQIFVVNLSMVQTSCGYAVPFFEHGGERPTLKKWAINHGESGIKDYWEQNNTHSLNGADTGIFTDVTDPAEP</sequence>
<dbReference type="InterPro" id="IPR012349">
    <property type="entry name" value="Split_barrel_FMN-bd"/>
</dbReference>
<dbReference type="Proteomes" id="UP001143304">
    <property type="component" value="Unassembled WGS sequence"/>
</dbReference>
<accession>A0ABT3T843</accession>
<dbReference type="PANTHER" id="PTHR39336">
    <property type="entry name" value="PYRIDOXAMINE PHOSPHATE OXIDASE FAMILY PROTEIN (AFU_ORTHOLOGUE AFUA_6G11440)"/>
    <property type="match status" value="1"/>
</dbReference>